<dbReference type="FunFam" id="2.60.40.60:FF:000031">
    <property type="entry name" value="Cadherin 3"/>
    <property type="match status" value="1"/>
</dbReference>
<evidence type="ECO:0000256" key="9">
    <source>
        <dbReference type="ARBA" id="ARBA00023136"/>
    </source>
</evidence>
<evidence type="ECO:0000259" key="12">
    <source>
        <dbReference type="PROSITE" id="PS50268"/>
    </source>
</evidence>
<evidence type="ECO:0000256" key="7">
    <source>
        <dbReference type="ARBA" id="ARBA00022837"/>
    </source>
</evidence>
<dbReference type="FunFam" id="2.60.40.60:FF:000019">
    <property type="entry name" value="Cadherin 2"/>
    <property type="match status" value="1"/>
</dbReference>
<evidence type="ECO:0000313" key="13">
    <source>
        <dbReference type="EMBL" id="KAJ8252220.1"/>
    </source>
</evidence>
<dbReference type="PRINTS" id="PR00205">
    <property type="entry name" value="CADHERIN"/>
</dbReference>
<evidence type="ECO:0000256" key="8">
    <source>
        <dbReference type="ARBA" id="ARBA00022889"/>
    </source>
</evidence>
<sequence>MLMKFQVTVKESWRGLIVNLTVEDQDEFGTRAWRAIYSILGGESGHRFEVHTNPDNNHGLLSVVEPLDYESSVLHNLLIKVENEDPLVADMENSPSSTATVYVTVMDVNEGPVFFPDPMSVTRRENIPVSSTVATLNATDPDLQVQSIRFAVLSDPACWLSVDPVTGMVSTTAILDRESPFVHDNTYRAVFTAVDDGSPPATGTGTLVIMLEDENDNAPDIYPPVARVCEDDLSVLVLGGQDRDIDPNGAPFSIQLGKQPGLETMWNITSINGTHSQVTLLHWLRRANYLLPLQVTDSGAPPLSQSAQVTIQVCTCRGGSMHCSGADSARPDPLTLSLVLLTAVTVLLP</sequence>
<dbReference type="PROSITE" id="PS50268">
    <property type="entry name" value="CADHERIN_2"/>
    <property type="match status" value="3"/>
</dbReference>
<keyword evidence="8" id="KW-0130">Cell adhesion</keyword>
<comment type="subcellular location">
    <subcellularLocation>
        <location evidence="1">Cell membrane</location>
    </subcellularLocation>
</comment>
<dbReference type="Gene3D" id="2.60.40.60">
    <property type="entry name" value="Cadherins"/>
    <property type="match status" value="3"/>
</dbReference>
<dbReference type="PROSITE" id="PS00232">
    <property type="entry name" value="CADHERIN_1"/>
    <property type="match status" value="1"/>
</dbReference>
<name>A0A9Q1CXW9_CONCO</name>
<keyword evidence="5" id="KW-0732">Signal</keyword>
<dbReference type="EMBL" id="JAFJMO010000017">
    <property type="protein sequence ID" value="KAJ8252220.1"/>
    <property type="molecule type" value="Genomic_DNA"/>
</dbReference>
<dbReference type="GO" id="GO:0000902">
    <property type="term" value="P:cell morphogenesis"/>
    <property type="evidence" value="ECO:0007669"/>
    <property type="project" value="TreeGrafter"/>
</dbReference>
<dbReference type="Proteomes" id="UP001152803">
    <property type="component" value="Unassembled WGS sequence"/>
</dbReference>
<dbReference type="PANTHER" id="PTHR24027">
    <property type="entry name" value="CADHERIN-23"/>
    <property type="match status" value="1"/>
</dbReference>
<evidence type="ECO:0000256" key="6">
    <source>
        <dbReference type="ARBA" id="ARBA00022737"/>
    </source>
</evidence>
<dbReference type="GO" id="GO:0005912">
    <property type="term" value="C:adherens junction"/>
    <property type="evidence" value="ECO:0007669"/>
    <property type="project" value="TreeGrafter"/>
</dbReference>
<dbReference type="GO" id="GO:0044331">
    <property type="term" value="P:cell-cell adhesion mediated by cadherin"/>
    <property type="evidence" value="ECO:0007669"/>
    <property type="project" value="TreeGrafter"/>
</dbReference>
<evidence type="ECO:0000256" key="1">
    <source>
        <dbReference type="ARBA" id="ARBA00004236"/>
    </source>
</evidence>
<comment type="caution">
    <text evidence="13">The sequence shown here is derived from an EMBL/GenBank/DDBJ whole genome shotgun (WGS) entry which is preliminary data.</text>
</comment>
<dbReference type="PANTHER" id="PTHR24027:SF80">
    <property type="entry name" value="CADHERIN-13"/>
    <property type="match status" value="1"/>
</dbReference>
<dbReference type="GO" id="GO:0045296">
    <property type="term" value="F:cadherin binding"/>
    <property type="evidence" value="ECO:0007669"/>
    <property type="project" value="TreeGrafter"/>
</dbReference>
<organism evidence="13 14">
    <name type="scientific">Conger conger</name>
    <name type="common">Conger eel</name>
    <name type="synonym">Muraena conger</name>
    <dbReference type="NCBI Taxonomy" id="82655"/>
    <lineage>
        <taxon>Eukaryota</taxon>
        <taxon>Metazoa</taxon>
        <taxon>Chordata</taxon>
        <taxon>Craniata</taxon>
        <taxon>Vertebrata</taxon>
        <taxon>Euteleostomi</taxon>
        <taxon>Actinopterygii</taxon>
        <taxon>Neopterygii</taxon>
        <taxon>Teleostei</taxon>
        <taxon>Anguilliformes</taxon>
        <taxon>Congridae</taxon>
        <taxon>Conger</taxon>
    </lineage>
</organism>
<evidence type="ECO:0000256" key="3">
    <source>
        <dbReference type="ARBA" id="ARBA00022685"/>
    </source>
</evidence>
<dbReference type="GO" id="GO:0034332">
    <property type="term" value="P:adherens junction organization"/>
    <property type="evidence" value="ECO:0007669"/>
    <property type="project" value="TreeGrafter"/>
</dbReference>
<dbReference type="FunFam" id="2.60.40.60:FF:000095">
    <property type="entry name" value="Cadherin 13"/>
    <property type="match status" value="1"/>
</dbReference>
<dbReference type="CDD" id="cd11304">
    <property type="entry name" value="Cadherin_repeat"/>
    <property type="match status" value="3"/>
</dbReference>
<dbReference type="GO" id="GO:0007156">
    <property type="term" value="P:homophilic cell adhesion via plasma membrane adhesion molecules"/>
    <property type="evidence" value="ECO:0007669"/>
    <property type="project" value="InterPro"/>
</dbReference>
<dbReference type="GO" id="GO:0016477">
    <property type="term" value="P:cell migration"/>
    <property type="evidence" value="ECO:0007669"/>
    <property type="project" value="TreeGrafter"/>
</dbReference>
<keyword evidence="6" id="KW-0677">Repeat</keyword>
<dbReference type="OrthoDB" id="9933746at2759"/>
<evidence type="ECO:0000256" key="2">
    <source>
        <dbReference type="ARBA" id="ARBA00022475"/>
    </source>
</evidence>
<dbReference type="GO" id="GO:0016342">
    <property type="term" value="C:catenin complex"/>
    <property type="evidence" value="ECO:0007669"/>
    <property type="project" value="TreeGrafter"/>
</dbReference>
<keyword evidence="14" id="KW-1185">Reference proteome</keyword>
<feature type="domain" description="Cadherin" evidence="12">
    <location>
        <begin position="235"/>
        <end position="335"/>
    </location>
</feature>
<protein>
    <recommendedName>
        <fullName evidence="12">Cadherin domain-containing protein</fullName>
    </recommendedName>
</protein>
<dbReference type="SMART" id="SM00112">
    <property type="entry name" value="CA"/>
    <property type="match status" value="3"/>
</dbReference>
<dbReference type="GO" id="GO:0016339">
    <property type="term" value="P:calcium-dependent cell-cell adhesion via plasma membrane cell adhesion molecules"/>
    <property type="evidence" value="ECO:0007669"/>
    <property type="project" value="TreeGrafter"/>
</dbReference>
<evidence type="ECO:0000313" key="14">
    <source>
        <dbReference type="Proteomes" id="UP001152803"/>
    </source>
</evidence>
<reference evidence="13" key="1">
    <citation type="journal article" date="2023" name="Science">
        <title>Genome structures resolve the early diversification of teleost fishes.</title>
        <authorList>
            <person name="Parey E."/>
            <person name="Louis A."/>
            <person name="Montfort J."/>
            <person name="Bouchez O."/>
            <person name="Roques C."/>
            <person name="Iampietro C."/>
            <person name="Lluch J."/>
            <person name="Castinel A."/>
            <person name="Donnadieu C."/>
            <person name="Desvignes T."/>
            <person name="Floi Bucao C."/>
            <person name="Jouanno E."/>
            <person name="Wen M."/>
            <person name="Mejri S."/>
            <person name="Dirks R."/>
            <person name="Jansen H."/>
            <person name="Henkel C."/>
            <person name="Chen W.J."/>
            <person name="Zahm M."/>
            <person name="Cabau C."/>
            <person name="Klopp C."/>
            <person name="Thompson A.W."/>
            <person name="Robinson-Rechavi M."/>
            <person name="Braasch I."/>
            <person name="Lecointre G."/>
            <person name="Bobe J."/>
            <person name="Postlethwait J.H."/>
            <person name="Berthelot C."/>
            <person name="Roest Crollius H."/>
            <person name="Guiguen Y."/>
        </authorList>
    </citation>
    <scope>NUCLEOTIDE SEQUENCE</scope>
    <source>
        <strain evidence="13">Concon-B</strain>
    </source>
</reference>
<dbReference type="AlphaFoldDB" id="A0A9Q1CXW9"/>
<dbReference type="Pfam" id="PF00028">
    <property type="entry name" value="Cadherin"/>
    <property type="match status" value="3"/>
</dbReference>
<dbReference type="GO" id="GO:0005509">
    <property type="term" value="F:calcium ion binding"/>
    <property type="evidence" value="ECO:0007669"/>
    <property type="project" value="UniProtKB-UniRule"/>
</dbReference>
<keyword evidence="9" id="KW-0472">Membrane</keyword>
<feature type="domain" description="Cadherin" evidence="12">
    <location>
        <begin position="115"/>
        <end position="221"/>
    </location>
</feature>
<dbReference type="InterPro" id="IPR020894">
    <property type="entry name" value="Cadherin_CS"/>
</dbReference>
<dbReference type="GO" id="GO:0008013">
    <property type="term" value="F:beta-catenin binding"/>
    <property type="evidence" value="ECO:0007669"/>
    <property type="project" value="TreeGrafter"/>
</dbReference>
<dbReference type="SUPFAM" id="SSF49313">
    <property type="entry name" value="Cadherin-like"/>
    <property type="match status" value="3"/>
</dbReference>
<evidence type="ECO:0000256" key="11">
    <source>
        <dbReference type="PROSITE-ProRule" id="PRU00043"/>
    </source>
</evidence>
<dbReference type="InterPro" id="IPR039808">
    <property type="entry name" value="Cadherin"/>
</dbReference>
<evidence type="ECO:0000256" key="4">
    <source>
        <dbReference type="ARBA" id="ARBA00022723"/>
    </source>
</evidence>
<dbReference type="GO" id="GO:0007043">
    <property type="term" value="P:cell-cell junction assembly"/>
    <property type="evidence" value="ECO:0007669"/>
    <property type="project" value="TreeGrafter"/>
</dbReference>
<accession>A0A9Q1CXW9</accession>
<keyword evidence="2" id="KW-1003">Cell membrane</keyword>
<evidence type="ECO:0000256" key="5">
    <source>
        <dbReference type="ARBA" id="ARBA00022729"/>
    </source>
</evidence>
<keyword evidence="3" id="KW-0165">Cleavage on pair of basic residues</keyword>
<dbReference type="InterPro" id="IPR002126">
    <property type="entry name" value="Cadherin-like_dom"/>
</dbReference>
<proteinExistence type="predicted"/>
<dbReference type="InterPro" id="IPR015919">
    <property type="entry name" value="Cadherin-like_sf"/>
</dbReference>
<keyword evidence="4" id="KW-0479">Metal-binding</keyword>
<evidence type="ECO:0000256" key="10">
    <source>
        <dbReference type="ARBA" id="ARBA00023180"/>
    </source>
</evidence>
<keyword evidence="10" id="KW-0325">Glycoprotein</keyword>
<keyword evidence="7 11" id="KW-0106">Calcium</keyword>
<feature type="domain" description="Cadherin" evidence="12">
    <location>
        <begin position="17"/>
        <end position="114"/>
    </location>
</feature>
<gene>
    <name evidence="13" type="ORF">COCON_G00215320</name>
</gene>